<organism evidence="2 3">
    <name type="scientific">Oesophagostomum dentatum</name>
    <name type="common">Nodular worm</name>
    <dbReference type="NCBI Taxonomy" id="61180"/>
    <lineage>
        <taxon>Eukaryota</taxon>
        <taxon>Metazoa</taxon>
        <taxon>Ecdysozoa</taxon>
        <taxon>Nematoda</taxon>
        <taxon>Chromadorea</taxon>
        <taxon>Rhabditida</taxon>
        <taxon>Rhabditina</taxon>
        <taxon>Rhabditomorpha</taxon>
        <taxon>Strongyloidea</taxon>
        <taxon>Strongylidae</taxon>
        <taxon>Oesophagostomum</taxon>
    </lineage>
</organism>
<gene>
    <name evidence="2" type="ORF">OESDEN_00598</name>
</gene>
<feature type="chain" id="PRO_5002083420" description="ShTK domain protein" evidence="1">
    <location>
        <begin position="20"/>
        <end position="79"/>
    </location>
</feature>
<proteinExistence type="predicted"/>
<keyword evidence="1" id="KW-0732">Signal</keyword>
<protein>
    <recommendedName>
        <fullName evidence="4">ShTK domain protein</fullName>
    </recommendedName>
</protein>
<evidence type="ECO:0000256" key="1">
    <source>
        <dbReference type="SAM" id="SignalP"/>
    </source>
</evidence>
<evidence type="ECO:0008006" key="4">
    <source>
        <dbReference type="Google" id="ProtNLM"/>
    </source>
</evidence>
<reference evidence="2 3" key="1">
    <citation type="submission" date="2014-03" db="EMBL/GenBank/DDBJ databases">
        <title>Draft genome of the hookworm Oesophagostomum dentatum.</title>
        <authorList>
            <person name="Mitreva M."/>
        </authorList>
    </citation>
    <scope>NUCLEOTIDE SEQUENCE [LARGE SCALE GENOMIC DNA]</scope>
    <source>
        <strain evidence="2 3">OD-Hann</strain>
    </source>
</reference>
<dbReference type="EMBL" id="KN549222">
    <property type="protein sequence ID" value="KHJ99418.1"/>
    <property type="molecule type" value="Genomic_DNA"/>
</dbReference>
<feature type="signal peptide" evidence="1">
    <location>
        <begin position="1"/>
        <end position="19"/>
    </location>
</feature>
<dbReference type="AlphaFoldDB" id="A0A0B1TPC8"/>
<name>A0A0B1TPC8_OESDE</name>
<sequence>MRYLLALTVLFFCFSSSAAEDVVIRRPGSLEPEISSEFKSVKDCGGKNQHGFCLEIRSRGLCKYRDDARVYCKSTCALC</sequence>
<accession>A0A0B1TPC8</accession>
<evidence type="ECO:0000313" key="3">
    <source>
        <dbReference type="Proteomes" id="UP000053660"/>
    </source>
</evidence>
<keyword evidence="3" id="KW-1185">Reference proteome</keyword>
<evidence type="ECO:0000313" key="2">
    <source>
        <dbReference type="EMBL" id="KHJ99418.1"/>
    </source>
</evidence>
<dbReference type="Proteomes" id="UP000053660">
    <property type="component" value="Unassembled WGS sequence"/>
</dbReference>